<evidence type="ECO:0000256" key="1">
    <source>
        <dbReference type="SAM" id="MobiDB-lite"/>
    </source>
</evidence>
<dbReference type="Proteomes" id="UP000282613">
    <property type="component" value="Unassembled WGS sequence"/>
</dbReference>
<feature type="compositionally biased region" description="Gly residues" evidence="1">
    <location>
        <begin position="111"/>
        <end position="126"/>
    </location>
</feature>
<dbReference type="EMBL" id="UYRS01000138">
    <property type="protein sequence ID" value="VDK22003.1"/>
    <property type="molecule type" value="Genomic_DNA"/>
</dbReference>
<reference evidence="4" key="1">
    <citation type="submission" date="2016-04" db="UniProtKB">
        <authorList>
            <consortium name="WormBaseParasite"/>
        </authorList>
    </citation>
    <scope>IDENTIFICATION</scope>
</reference>
<feature type="region of interest" description="Disordered" evidence="1">
    <location>
        <begin position="277"/>
        <end position="297"/>
    </location>
</feature>
<gene>
    <name evidence="2" type="ORF">TASK_LOCUS851</name>
</gene>
<evidence type="ECO:0000313" key="3">
    <source>
        <dbReference type="Proteomes" id="UP000282613"/>
    </source>
</evidence>
<accession>A0A158R6T4</accession>
<feature type="compositionally biased region" description="Low complexity" evidence="1">
    <location>
        <begin position="245"/>
        <end position="258"/>
    </location>
</feature>
<reference evidence="2 3" key="2">
    <citation type="submission" date="2018-11" db="EMBL/GenBank/DDBJ databases">
        <authorList>
            <consortium name="Pathogen Informatics"/>
        </authorList>
    </citation>
    <scope>NUCLEOTIDE SEQUENCE [LARGE SCALE GENOMIC DNA]</scope>
</reference>
<organism evidence="4">
    <name type="scientific">Taenia asiatica</name>
    <name type="common">Asian tapeworm</name>
    <dbReference type="NCBI Taxonomy" id="60517"/>
    <lineage>
        <taxon>Eukaryota</taxon>
        <taxon>Metazoa</taxon>
        <taxon>Spiralia</taxon>
        <taxon>Lophotrochozoa</taxon>
        <taxon>Platyhelminthes</taxon>
        <taxon>Cestoda</taxon>
        <taxon>Eucestoda</taxon>
        <taxon>Cyclophyllidea</taxon>
        <taxon>Taeniidae</taxon>
        <taxon>Taenia</taxon>
    </lineage>
</organism>
<keyword evidence="3" id="KW-1185">Reference proteome</keyword>
<feature type="region of interest" description="Disordered" evidence="1">
    <location>
        <begin position="65"/>
        <end position="137"/>
    </location>
</feature>
<name>A0A158R6T4_TAEAS</name>
<dbReference type="WBParaSite" id="TASK_0000085001-mRNA-1">
    <property type="protein sequence ID" value="TASK_0000085001-mRNA-1"/>
    <property type="gene ID" value="TASK_0000085001"/>
</dbReference>
<feature type="compositionally biased region" description="Polar residues" evidence="1">
    <location>
        <begin position="97"/>
        <end position="110"/>
    </location>
</feature>
<dbReference type="OrthoDB" id="6288076at2759"/>
<feature type="compositionally biased region" description="Polar residues" evidence="1">
    <location>
        <begin position="231"/>
        <end position="240"/>
    </location>
</feature>
<feature type="compositionally biased region" description="Low complexity" evidence="1">
    <location>
        <begin position="65"/>
        <end position="80"/>
    </location>
</feature>
<dbReference type="AlphaFoldDB" id="A0A158R6T4"/>
<proteinExistence type="predicted"/>
<sequence length="383" mass="39210">MPWPTDPRFASYFLPGYPAALAAVMAAMRSSASPVCGFPTTGGAAASTGCHNDYSPGAPGGGFLSGLASSSTSPTASAPPHSNSTFYTPPWEPQGPLATNASAFGSPTATGGSGDGYMGAGGGGGSESQRDSAVDDRGQAAFPGNRIPPFLSNPFNPSMPFYHNPLHGLFAAANTSGTHEVLRKSPVDRLSDGGLELMQNSAGLKSEMGTYSSPTHTTSHSMGRSVGGSDFWQSGQTTSLKPDPSSTSTTATTPSSSSSSSLYAAVMAAAVASWSGQSASTATPANNTLATGVPTSRNDPYNKTNFSSCCEDVAIKRTKSQDAAKTPYSPSSVVVENEIGVVARKAQLYWSIFSSSSSFSPSYKVFNETLITALFVVAACLEC</sequence>
<protein>
    <submittedName>
        <fullName evidence="2 4">Uncharacterized protein</fullName>
    </submittedName>
</protein>
<feature type="compositionally biased region" description="Basic and acidic residues" evidence="1">
    <location>
        <begin position="128"/>
        <end position="137"/>
    </location>
</feature>
<evidence type="ECO:0000313" key="2">
    <source>
        <dbReference type="EMBL" id="VDK22003.1"/>
    </source>
</evidence>
<feature type="region of interest" description="Disordered" evidence="1">
    <location>
        <begin position="204"/>
        <end position="258"/>
    </location>
</feature>
<feature type="compositionally biased region" description="Low complexity" evidence="1">
    <location>
        <begin position="210"/>
        <end position="221"/>
    </location>
</feature>
<evidence type="ECO:0000313" key="4">
    <source>
        <dbReference type="WBParaSite" id="TASK_0000085001-mRNA-1"/>
    </source>
</evidence>